<reference evidence="2" key="1">
    <citation type="submission" date="2018-04" db="EMBL/GenBank/DDBJ databases">
        <authorList>
            <person name="Cornet L."/>
        </authorList>
    </citation>
    <scope>NUCLEOTIDE SEQUENCE [LARGE SCALE GENOMIC DNA]</scope>
</reference>
<proteinExistence type="predicted"/>
<reference evidence="1 2" key="2">
    <citation type="submission" date="2018-06" db="EMBL/GenBank/DDBJ databases">
        <title>Metagenomic assembly of (sub)arctic Cyanobacteria and their associated microbiome from non-axenic cultures.</title>
        <authorList>
            <person name="Baurain D."/>
        </authorList>
    </citation>
    <scope>NUCLEOTIDE SEQUENCE [LARGE SCALE GENOMIC DNA]</scope>
    <source>
        <strain evidence="1">ULC041bin1</strain>
    </source>
</reference>
<comment type="caution">
    <text evidence="1">The sequence shown here is derived from an EMBL/GenBank/DDBJ whole genome shotgun (WGS) entry which is preliminary data.</text>
</comment>
<dbReference type="Proteomes" id="UP000249081">
    <property type="component" value="Unassembled WGS sequence"/>
</dbReference>
<accession>A0A2W4VNQ8</accession>
<evidence type="ECO:0000313" key="2">
    <source>
        <dbReference type="Proteomes" id="UP000249081"/>
    </source>
</evidence>
<feature type="non-terminal residue" evidence="1">
    <location>
        <position position="73"/>
    </location>
</feature>
<protein>
    <submittedName>
        <fullName evidence="1">Uncharacterized protein</fullName>
    </submittedName>
</protein>
<name>A0A2W4VNQ8_9CYAN</name>
<evidence type="ECO:0000313" key="1">
    <source>
        <dbReference type="EMBL" id="PZO34202.1"/>
    </source>
</evidence>
<dbReference type="EMBL" id="QBMN01000216">
    <property type="protein sequence ID" value="PZO34202.1"/>
    <property type="molecule type" value="Genomic_DNA"/>
</dbReference>
<dbReference type="AlphaFoldDB" id="A0A2W4VNQ8"/>
<gene>
    <name evidence="1" type="ORF">DCF17_20780</name>
</gene>
<organism evidence="1 2">
    <name type="scientific">Shackletoniella antarctica</name>
    <dbReference type="NCBI Taxonomy" id="268115"/>
    <lineage>
        <taxon>Bacteria</taxon>
        <taxon>Bacillati</taxon>
        <taxon>Cyanobacteriota</taxon>
        <taxon>Cyanophyceae</taxon>
        <taxon>Oculatellales</taxon>
        <taxon>Oculatellaceae</taxon>
        <taxon>Shackletoniella</taxon>
    </lineage>
</organism>
<sequence>MADDRDSTIRLQLDLSPNQSGLLEGLDTWLRLGLLSEAQVRDLCQTQLSCHLPPQVAPALASGRSSTIAPDPA</sequence>